<dbReference type="PANTHER" id="PTHR35535">
    <property type="entry name" value="HEAT SHOCK PROTEIN HSLJ"/>
    <property type="match status" value="1"/>
</dbReference>
<dbReference type="RefSeq" id="WP_182961086.1">
    <property type="nucleotide sequence ID" value="NZ_WNXC01000009.1"/>
</dbReference>
<comment type="caution">
    <text evidence="2">The sequence shown here is derived from an EMBL/GenBank/DDBJ whole genome shotgun (WGS) entry which is preliminary data.</text>
</comment>
<dbReference type="PANTHER" id="PTHR35535:SF2">
    <property type="entry name" value="DUF306 DOMAIN-CONTAINING PROTEIN"/>
    <property type="match status" value="1"/>
</dbReference>
<dbReference type="Proteomes" id="UP000636110">
    <property type="component" value="Unassembled WGS sequence"/>
</dbReference>
<dbReference type="EMBL" id="WNXC01000009">
    <property type="protein sequence ID" value="MBB2151339.1"/>
    <property type="molecule type" value="Genomic_DNA"/>
</dbReference>
<proteinExistence type="predicted"/>
<sequence length="147" mass="15967">MKKAIFAILISLSALTSCKMMNKGQQNTQENAAAAKLSGNWELNYITGVRIAFNGLYPETKPSININATATELGGNTSCNVFGAKLAVKGSKFKVDLSASPMTMRHCEGEGEMRFLEMLKKVDAYTVEGNTLTLMMGDVPAMKFTKK</sequence>
<protein>
    <submittedName>
        <fullName evidence="2">META domain-containing protein</fullName>
    </submittedName>
</protein>
<feature type="domain" description="DUF306" evidence="1">
    <location>
        <begin position="36"/>
        <end position="141"/>
    </location>
</feature>
<evidence type="ECO:0000259" key="1">
    <source>
        <dbReference type="Pfam" id="PF03724"/>
    </source>
</evidence>
<dbReference type="InterPro" id="IPR038670">
    <property type="entry name" value="HslJ-like_sf"/>
</dbReference>
<name>A0ABR6F1E2_9SPHI</name>
<reference evidence="2 3" key="1">
    <citation type="submission" date="2019-11" db="EMBL/GenBank/DDBJ databases">
        <title>Description of Pedobacter sp. LMG 31462T.</title>
        <authorList>
            <person name="Carlier A."/>
            <person name="Qi S."/>
            <person name="Vandamme P."/>
        </authorList>
    </citation>
    <scope>NUCLEOTIDE SEQUENCE [LARGE SCALE GENOMIC DNA]</scope>
    <source>
        <strain evidence="2 3">LMG 31462</strain>
    </source>
</reference>
<accession>A0ABR6F1E2</accession>
<evidence type="ECO:0000313" key="3">
    <source>
        <dbReference type="Proteomes" id="UP000636110"/>
    </source>
</evidence>
<dbReference type="Pfam" id="PF03724">
    <property type="entry name" value="META"/>
    <property type="match status" value="1"/>
</dbReference>
<evidence type="ECO:0000313" key="2">
    <source>
        <dbReference type="EMBL" id="MBB2151339.1"/>
    </source>
</evidence>
<dbReference type="InterPro" id="IPR005184">
    <property type="entry name" value="DUF306_Meta_HslJ"/>
</dbReference>
<dbReference type="Gene3D" id="2.40.128.270">
    <property type="match status" value="1"/>
</dbReference>
<gene>
    <name evidence="2" type="ORF">GM920_20735</name>
</gene>
<keyword evidence="3" id="KW-1185">Reference proteome</keyword>
<dbReference type="PROSITE" id="PS51257">
    <property type="entry name" value="PROKAR_LIPOPROTEIN"/>
    <property type="match status" value="1"/>
</dbReference>
<organism evidence="2 3">
    <name type="scientific">Pedobacter gandavensis</name>
    <dbReference type="NCBI Taxonomy" id="2679963"/>
    <lineage>
        <taxon>Bacteria</taxon>
        <taxon>Pseudomonadati</taxon>
        <taxon>Bacteroidota</taxon>
        <taxon>Sphingobacteriia</taxon>
        <taxon>Sphingobacteriales</taxon>
        <taxon>Sphingobacteriaceae</taxon>
        <taxon>Pedobacter</taxon>
    </lineage>
</organism>
<dbReference type="InterPro" id="IPR053147">
    <property type="entry name" value="Hsp_HslJ-like"/>
</dbReference>